<comment type="subcellular location">
    <subcellularLocation>
        <location evidence="1">Endoplasmic reticulum</location>
    </subcellularLocation>
</comment>
<keyword evidence="2" id="KW-0813">Transport</keyword>
<evidence type="ECO:0000256" key="3">
    <source>
        <dbReference type="ARBA" id="ARBA00022824"/>
    </source>
</evidence>
<dbReference type="GO" id="GO:0015031">
    <property type="term" value="P:protein transport"/>
    <property type="evidence" value="ECO:0007669"/>
    <property type="project" value="UniProtKB-KW"/>
</dbReference>
<comment type="caution">
    <text evidence="7">The sequence shown here is derived from an EMBL/GenBank/DDBJ whole genome shotgun (WGS) entry which is preliminary data.</text>
</comment>
<dbReference type="InterPro" id="IPR013244">
    <property type="entry name" value="Sec39_domain"/>
</dbReference>
<keyword evidence="5" id="KW-0732">Signal</keyword>
<protein>
    <recommendedName>
        <fullName evidence="6">Sec39 domain-containing protein</fullName>
    </recommendedName>
</protein>
<dbReference type="GO" id="GO:0006890">
    <property type="term" value="P:retrograde vesicle-mediated transport, Golgi to endoplasmic reticulum"/>
    <property type="evidence" value="ECO:0007669"/>
    <property type="project" value="InterPro"/>
</dbReference>
<evidence type="ECO:0000256" key="4">
    <source>
        <dbReference type="ARBA" id="ARBA00022927"/>
    </source>
</evidence>
<dbReference type="AlphaFoldDB" id="A0A8H5ZQ39"/>
<dbReference type="PANTHER" id="PTHR40787">
    <property type="entry name" value="SECRETED PROTEIN"/>
    <property type="match status" value="1"/>
</dbReference>
<evidence type="ECO:0000256" key="1">
    <source>
        <dbReference type="ARBA" id="ARBA00004240"/>
    </source>
</evidence>
<evidence type="ECO:0000256" key="5">
    <source>
        <dbReference type="SAM" id="SignalP"/>
    </source>
</evidence>
<dbReference type="EMBL" id="WNKQ01000004">
    <property type="protein sequence ID" value="KAF5852244.1"/>
    <property type="molecule type" value="Genomic_DNA"/>
</dbReference>
<keyword evidence="3" id="KW-0256">Endoplasmic reticulum</keyword>
<evidence type="ECO:0000256" key="2">
    <source>
        <dbReference type="ARBA" id="ARBA00022448"/>
    </source>
</evidence>
<proteinExistence type="predicted"/>
<feature type="chain" id="PRO_5034053717" description="Sec39 domain-containing protein" evidence="5">
    <location>
        <begin position="26"/>
        <end position="1050"/>
    </location>
</feature>
<accession>A0A8H5ZQ39</accession>
<reference evidence="7" key="1">
    <citation type="submission" date="2019-11" db="EMBL/GenBank/DDBJ databases">
        <title>Bipolaris sorokiniana Genome sequencing.</title>
        <authorList>
            <person name="Wang H."/>
        </authorList>
    </citation>
    <scope>NUCLEOTIDE SEQUENCE</scope>
</reference>
<feature type="domain" description="Sec39" evidence="6">
    <location>
        <begin position="134"/>
        <end position="932"/>
    </location>
</feature>
<dbReference type="PANTHER" id="PTHR40787:SF3">
    <property type="entry name" value="PROTEIN TRANSPORT PROTEIN SEC39"/>
    <property type="match status" value="1"/>
</dbReference>
<evidence type="ECO:0000259" key="6">
    <source>
        <dbReference type="Pfam" id="PF08314"/>
    </source>
</evidence>
<name>A0A8H5ZQ39_COCSA</name>
<evidence type="ECO:0000313" key="8">
    <source>
        <dbReference type="Proteomes" id="UP000624244"/>
    </source>
</evidence>
<evidence type="ECO:0000313" key="7">
    <source>
        <dbReference type="EMBL" id="KAF5852244.1"/>
    </source>
</evidence>
<sequence>MFISRCTGWVVQWAATLLFRWWKRGMFDVCLGKQRRYRSKSRSGRRPASTICGRGAFSFLYVLNQLVSPSAMESSADEDGLKQEKKSRPWSMSWRERRGWAVDVANGGASESHCLNLDMAALQKLSKLSGPHCILLAVHYAAHANTPALQALTALRDGDLPLELSLSILLAYLPEQHDPASYYHLLAGLATGAREPGDSPADALDVTPVEQLSDVRARKKRQSLVLPPVAHPLYGADRDLDLFTHFLIHRSHRIDAQTGLLDLVPRLVVPFLDHSEHLRTWFISTALPLLRLSYEYYPHLPPPTLDDFAALKGRRAVDLQLSNACNASKDDIHNVARDLKTVVAPWLCGAHDRSRRASVTHDRRGSTDGGGPHISDDWDYLFQWLLYTSKDHLALITTAISEWDGPEDIDLGGYEEGRDYVDDDQQRQLEIKYARTTLACLYLIHQSDINALQTAHALLDRICTLLNYDSPPDLNTSVDKLPAYDLKNPLLHDSTTALLREERLLHPDNALTQPGPDAFRILELIIFTSYTLFTLHHPVSIRDIANMSLRDDYSEQMSMLQKILHTLNSNSKSDSEQWRIIRSKLVWLWNWGTDRHDEDRKAQGIFGMLDSKTMETEILKALLESNHFPLAIEIYLKPSFGQQPLLSSDVEKVVLASAMHHYDNASNGNRNRGGAKRAAAILNAFAPHFPSSSRFRRFQALLSATHAMSFYSLILQHGVPFQPVNIRVGPNPLSLVRKLLSQNSGSYTKLDDLVSIGQNLVIAMPSTIMDEEQWDTALTPVEIEAKKAAAERRVIGMAIEAALEEDDFETAYSYVITRLTPTTPSGTPPTPSHYFSTTSEDAENHEDEAEDVAWRAALRAGRYNSSSLSSSWSQATKTARPDLRRLEQRMELLSQALLLAPPKHLEEVLCVWQQCEAETMHLLAQENEAEERFNDAADRKLPGTFDLETTTVQPRREVGRGAVEEAPMGLFDVARGAAAAFSKTAFPLRGSAEAVSNTKFGSGRASLDGSETGSIDAQERVRRRDMVTNAATGALASGIGWMLGAKPVSE</sequence>
<feature type="signal peptide" evidence="5">
    <location>
        <begin position="1"/>
        <end position="25"/>
    </location>
</feature>
<gene>
    <name evidence="7" type="ORF">GGP41_000978</name>
</gene>
<organism evidence="7 8">
    <name type="scientific">Cochliobolus sativus</name>
    <name type="common">Common root rot and spot blotch fungus</name>
    <name type="synonym">Bipolaris sorokiniana</name>
    <dbReference type="NCBI Taxonomy" id="45130"/>
    <lineage>
        <taxon>Eukaryota</taxon>
        <taxon>Fungi</taxon>
        <taxon>Dikarya</taxon>
        <taxon>Ascomycota</taxon>
        <taxon>Pezizomycotina</taxon>
        <taxon>Dothideomycetes</taxon>
        <taxon>Pleosporomycetidae</taxon>
        <taxon>Pleosporales</taxon>
        <taxon>Pleosporineae</taxon>
        <taxon>Pleosporaceae</taxon>
        <taxon>Bipolaris</taxon>
    </lineage>
</organism>
<keyword evidence="4" id="KW-0653">Protein transport</keyword>
<dbReference type="GO" id="GO:0005783">
    <property type="term" value="C:endoplasmic reticulum"/>
    <property type="evidence" value="ECO:0007669"/>
    <property type="project" value="UniProtKB-SubCell"/>
</dbReference>
<dbReference type="Pfam" id="PF08314">
    <property type="entry name" value="Sec39"/>
    <property type="match status" value="1"/>
</dbReference>
<dbReference type="Proteomes" id="UP000624244">
    <property type="component" value="Unassembled WGS sequence"/>
</dbReference>